<keyword evidence="1" id="KW-0812">Transmembrane</keyword>
<sequence length="58" mass="6120">MTTGRMNALAWTAELLGLLVVILGVLSVLPDRFLAAGLLLMVVGILAKLRANKMGQQG</sequence>
<keyword evidence="1" id="KW-1133">Transmembrane helix</keyword>
<dbReference type="Proteomes" id="UP001139207">
    <property type="component" value="Unassembled WGS sequence"/>
</dbReference>
<keyword evidence="1" id="KW-0472">Membrane</keyword>
<dbReference type="EMBL" id="JALIEA010000013">
    <property type="protein sequence ID" value="MCJ7858727.1"/>
    <property type="molecule type" value="Genomic_DNA"/>
</dbReference>
<proteinExistence type="predicted"/>
<name>A0A9X1WJI4_9CORY</name>
<gene>
    <name evidence="2" type="ORF">MUN33_08355</name>
</gene>
<reference evidence="2" key="1">
    <citation type="submission" date="2022-04" db="EMBL/GenBank/DDBJ databases">
        <title>Corynebacterium kalidii LD5P10.</title>
        <authorList>
            <person name="Sun J.Q."/>
        </authorList>
    </citation>
    <scope>NUCLEOTIDE SEQUENCE</scope>
    <source>
        <strain evidence="2">LD5P10</strain>
    </source>
</reference>
<feature type="transmembrane region" description="Helical" evidence="1">
    <location>
        <begin position="7"/>
        <end position="27"/>
    </location>
</feature>
<dbReference type="AlphaFoldDB" id="A0A9X1WJI4"/>
<evidence type="ECO:0000256" key="1">
    <source>
        <dbReference type="SAM" id="Phobius"/>
    </source>
</evidence>
<dbReference type="RefSeq" id="WP_244804467.1">
    <property type="nucleotide sequence ID" value="NZ_JALIEA010000013.1"/>
</dbReference>
<evidence type="ECO:0000313" key="3">
    <source>
        <dbReference type="Proteomes" id="UP001139207"/>
    </source>
</evidence>
<evidence type="ECO:0000313" key="2">
    <source>
        <dbReference type="EMBL" id="MCJ7858727.1"/>
    </source>
</evidence>
<organism evidence="2 3">
    <name type="scientific">Corynebacterium kalidii</name>
    <dbReference type="NCBI Taxonomy" id="2931982"/>
    <lineage>
        <taxon>Bacteria</taxon>
        <taxon>Bacillati</taxon>
        <taxon>Actinomycetota</taxon>
        <taxon>Actinomycetes</taxon>
        <taxon>Mycobacteriales</taxon>
        <taxon>Corynebacteriaceae</taxon>
        <taxon>Corynebacterium</taxon>
    </lineage>
</organism>
<accession>A0A9X1WJI4</accession>
<feature type="transmembrane region" description="Helical" evidence="1">
    <location>
        <begin position="33"/>
        <end position="51"/>
    </location>
</feature>
<keyword evidence="3" id="KW-1185">Reference proteome</keyword>
<protein>
    <submittedName>
        <fullName evidence="2">Uncharacterized protein</fullName>
    </submittedName>
</protein>
<comment type="caution">
    <text evidence="2">The sequence shown here is derived from an EMBL/GenBank/DDBJ whole genome shotgun (WGS) entry which is preliminary data.</text>
</comment>